<dbReference type="Gene3D" id="3.30.1380.10">
    <property type="match status" value="1"/>
</dbReference>
<feature type="region of interest" description="Disordered" evidence="1">
    <location>
        <begin position="40"/>
        <end position="70"/>
    </location>
</feature>
<dbReference type="AlphaFoldDB" id="A0A091C225"/>
<feature type="transmembrane region" description="Helical" evidence="2">
    <location>
        <begin position="7"/>
        <end position="25"/>
    </location>
</feature>
<keyword evidence="2" id="KW-0472">Membrane</keyword>
<keyword evidence="5" id="KW-1185">Reference proteome</keyword>
<dbReference type="PATRIC" id="fig|1302648.3.peg.1327"/>
<dbReference type="InterPro" id="IPR003709">
    <property type="entry name" value="VanY-like_core_dom"/>
</dbReference>
<proteinExistence type="predicted"/>
<dbReference type="InterPro" id="IPR052179">
    <property type="entry name" value="DD-CPase-like"/>
</dbReference>
<dbReference type="InterPro" id="IPR058193">
    <property type="entry name" value="VanY/YodJ_core_dom"/>
</dbReference>
<dbReference type="Pfam" id="PF02557">
    <property type="entry name" value="VanY"/>
    <property type="match status" value="1"/>
</dbReference>
<keyword evidence="4" id="KW-0645">Protease</keyword>
<sequence length="263" mass="30637">MKRYVRFIVLGIAAIFIIYGINRFVTQQVEDPNNEAFVAEETNASTDSTQESRQEKARDELPDVSSEDWSLTLVGPDQPLEEEISSEQLSYIPNTNMQLDNRVIEAYQEFSEDAQRAGHSLVIISAYRSVSEQDQIFDRRVTQYKNQGMDENQAVEKTKETSTEPGYSEHHTGLALDIVDENWQQSYSQNILEENFGKEDSAKWMAEHASDYGFILRYPRGKEEVTHINYEPWHFRYVGQENAEYMEKYDLTLEEFLDQLNEK</sequence>
<evidence type="ECO:0000313" key="5">
    <source>
        <dbReference type="Proteomes" id="UP000029381"/>
    </source>
</evidence>
<reference evidence="4 5" key="1">
    <citation type="submission" date="2014-08" db="EMBL/GenBank/DDBJ databases">
        <title>Genome sequence of Tetragenococcus muriaticus.</title>
        <authorList>
            <person name="Chuea-nongthon C."/>
            <person name="Rodtong S."/>
            <person name="Yongsawatdigul J."/>
            <person name="Steele J.L."/>
            <person name="Liu X.-y."/>
            <person name="Speers J."/>
            <person name="Glasner J.D."/>
            <person name="Neeno-Eckwall E.C."/>
        </authorList>
    </citation>
    <scope>NUCLEOTIDE SEQUENCE [LARGE SCALE GENOMIC DNA]</scope>
    <source>
        <strain evidence="4 5">3MR10-3</strain>
    </source>
</reference>
<dbReference type="PANTHER" id="PTHR34385">
    <property type="entry name" value="D-ALANYL-D-ALANINE CARBOXYPEPTIDASE"/>
    <property type="match status" value="1"/>
</dbReference>
<comment type="caution">
    <text evidence="4">The sequence shown here is derived from an EMBL/GenBank/DDBJ whole genome shotgun (WGS) entry which is preliminary data.</text>
</comment>
<evidence type="ECO:0000256" key="2">
    <source>
        <dbReference type="SAM" id="Phobius"/>
    </source>
</evidence>
<dbReference type="PANTHER" id="PTHR34385:SF1">
    <property type="entry name" value="PEPTIDOGLYCAN L-ALANYL-D-GLUTAMATE ENDOPEPTIDASE CWLK"/>
    <property type="match status" value="1"/>
</dbReference>
<evidence type="ECO:0000313" key="4">
    <source>
        <dbReference type="EMBL" id="KFN90765.1"/>
    </source>
</evidence>
<dbReference type="GO" id="GO:0006508">
    <property type="term" value="P:proteolysis"/>
    <property type="evidence" value="ECO:0007669"/>
    <property type="project" value="InterPro"/>
</dbReference>
<dbReference type="Proteomes" id="UP000029381">
    <property type="component" value="Unassembled WGS sequence"/>
</dbReference>
<keyword evidence="4" id="KW-0378">Hydrolase</keyword>
<feature type="compositionally biased region" description="Basic and acidic residues" evidence="1">
    <location>
        <begin position="50"/>
        <end position="61"/>
    </location>
</feature>
<protein>
    <submittedName>
        <fullName evidence="4">D-alanyl-D-alanine carboxypeptidase</fullName>
        <ecNumber evidence="4">3.4.-.-</ecNumber>
        <ecNumber evidence="4">3.4.16.4</ecNumber>
    </submittedName>
</protein>
<keyword evidence="4" id="KW-0121">Carboxypeptidase</keyword>
<dbReference type="EMBL" id="JPVT01000132">
    <property type="protein sequence ID" value="KFN90765.1"/>
    <property type="molecule type" value="Genomic_DNA"/>
</dbReference>
<dbReference type="CDD" id="cd14852">
    <property type="entry name" value="LD-carboxypeptidase"/>
    <property type="match status" value="1"/>
</dbReference>
<dbReference type="InterPro" id="IPR009045">
    <property type="entry name" value="Zn_M74/Hedgehog-like"/>
</dbReference>
<evidence type="ECO:0000256" key="1">
    <source>
        <dbReference type="SAM" id="MobiDB-lite"/>
    </source>
</evidence>
<evidence type="ECO:0000259" key="3">
    <source>
        <dbReference type="Pfam" id="PF02557"/>
    </source>
</evidence>
<organism evidence="4 5">
    <name type="scientific">Tetragenococcus muriaticus 3MR10-3</name>
    <dbReference type="NCBI Taxonomy" id="1302648"/>
    <lineage>
        <taxon>Bacteria</taxon>
        <taxon>Bacillati</taxon>
        <taxon>Bacillota</taxon>
        <taxon>Bacilli</taxon>
        <taxon>Lactobacillales</taxon>
        <taxon>Enterococcaceae</taxon>
        <taxon>Tetragenococcus</taxon>
    </lineage>
</organism>
<feature type="domain" description="D-alanyl-D-alanine carboxypeptidase-like core" evidence="3">
    <location>
        <begin position="97"/>
        <end position="239"/>
    </location>
</feature>
<dbReference type="EC" id="3.4.-.-" evidence="4"/>
<gene>
    <name evidence="4" type="ORF">TMU3MR103_1359</name>
</gene>
<keyword evidence="2" id="KW-1133">Transmembrane helix</keyword>
<dbReference type="EC" id="3.4.16.4" evidence="4"/>
<dbReference type="RefSeq" id="WP_028789360.1">
    <property type="nucleotide sequence ID" value="NZ_JPVT01000132.1"/>
</dbReference>
<dbReference type="GO" id="GO:0009002">
    <property type="term" value="F:serine-type D-Ala-D-Ala carboxypeptidase activity"/>
    <property type="evidence" value="ECO:0007669"/>
    <property type="project" value="UniProtKB-EC"/>
</dbReference>
<name>A0A091C225_9ENTE</name>
<keyword evidence="2" id="KW-0812">Transmembrane</keyword>
<dbReference type="SUPFAM" id="SSF55166">
    <property type="entry name" value="Hedgehog/DD-peptidase"/>
    <property type="match status" value="1"/>
</dbReference>
<accession>A0A091C225</accession>